<sequence length="284" mass="30423">MNESPGLLPAATRLGRAALVVADLTATVEFYRDVVGLAVLNRESATTTLGAGGTPLLEVRHDPDASPRPDDAAGLFHTAFEVTSREALGDALERIRDRWELTGASDHGVSEALYLRDPEGNGVEIYRDRPRAEWPRDEAGDPRIGTWPLDLEAVAAAAGGDSSDAVPSGTTVGHVHLEVASLEAARSFYVETLGFDVKTSVPQAVFLAAGDYHHHLGVNTWNGRSSPVAEGHRGLEWFELVVPSNDALESIRTRLEGEGVSGTDLEDGLEITDSDGIRIRLRAD</sequence>
<dbReference type="CDD" id="cd16359">
    <property type="entry name" value="VOC_BsCatE_like_C"/>
    <property type="match status" value="1"/>
</dbReference>
<name>A0A8A2VJA7_9EURY</name>
<organism evidence="3 4">
    <name type="scientific">Haloterrigena alkaliphila</name>
    <dbReference type="NCBI Taxonomy" id="2816475"/>
    <lineage>
        <taxon>Archaea</taxon>
        <taxon>Methanobacteriati</taxon>
        <taxon>Methanobacteriota</taxon>
        <taxon>Stenosarchaea group</taxon>
        <taxon>Halobacteria</taxon>
        <taxon>Halobacteriales</taxon>
        <taxon>Natrialbaceae</taxon>
        <taxon>Haloterrigena</taxon>
    </lineage>
</organism>
<dbReference type="GO" id="GO:0046872">
    <property type="term" value="F:metal ion binding"/>
    <property type="evidence" value="ECO:0007669"/>
    <property type="project" value="UniProtKB-KW"/>
</dbReference>
<evidence type="ECO:0000313" key="3">
    <source>
        <dbReference type="EMBL" id="QSX00413.1"/>
    </source>
</evidence>
<evidence type="ECO:0000313" key="4">
    <source>
        <dbReference type="Proteomes" id="UP000663203"/>
    </source>
</evidence>
<dbReference type="InterPro" id="IPR029068">
    <property type="entry name" value="Glyas_Bleomycin-R_OHBP_Dase"/>
</dbReference>
<dbReference type="AlphaFoldDB" id="A0A8A2VJA7"/>
<protein>
    <submittedName>
        <fullName evidence="3">VOC family protein</fullName>
    </submittedName>
</protein>
<keyword evidence="4" id="KW-1185">Reference proteome</keyword>
<evidence type="ECO:0000256" key="1">
    <source>
        <dbReference type="ARBA" id="ARBA00022723"/>
    </source>
</evidence>
<dbReference type="SUPFAM" id="SSF54593">
    <property type="entry name" value="Glyoxalase/Bleomycin resistance protein/Dihydroxybiphenyl dioxygenase"/>
    <property type="match status" value="2"/>
</dbReference>
<dbReference type="Gene3D" id="3.10.180.10">
    <property type="entry name" value="2,3-Dihydroxybiphenyl 1,2-Dioxygenase, domain 1"/>
    <property type="match status" value="2"/>
</dbReference>
<dbReference type="InterPro" id="IPR004360">
    <property type="entry name" value="Glyas_Fos-R_dOase_dom"/>
</dbReference>
<dbReference type="EMBL" id="CP071462">
    <property type="protein sequence ID" value="QSX00413.1"/>
    <property type="molecule type" value="Genomic_DNA"/>
</dbReference>
<feature type="domain" description="VOC" evidence="2">
    <location>
        <begin position="13"/>
        <end position="128"/>
    </location>
</feature>
<dbReference type="PANTHER" id="PTHR43279">
    <property type="entry name" value="CATECHOL-2,3-DIOXYGENASE"/>
    <property type="match status" value="1"/>
</dbReference>
<dbReference type="PANTHER" id="PTHR43279:SF1">
    <property type="entry name" value="CATECHOL-2,3-DIOXYGENASE"/>
    <property type="match status" value="1"/>
</dbReference>
<dbReference type="RefSeq" id="WP_207290132.1">
    <property type="nucleotide sequence ID" value="NZ_CP071462.1"/>
</dbReference>
<dbReference type="Proteomes" id="UP000663203">
    <property type="component" value="Chromosome"/>
</dbReference>
<reference evidence="3 4" key="1">
    <citation type="submission" date="2021-03" db="EMBL/GenBank/DDBJ databases">
        <title>Haloterrigena longa sp. nov. and Haloterrigena limicola sp. nov., extremely halophilic archaea isolated from a salt lake.</title>
        <authorList>
            <person name="Henglin C."/>
        </authorList>
    </citation>
    <scope>NUCLEOTIDE SEQUENCE [LARGE SCALE GENOMIC DNA]</scope>
    <source>
        <strain evidence="3 4">KZCA68</strain>
    </source>
</reference>
<dbReference type="PROSITE" id="PS51819">
    <property type="entry name" value="VOC"/>
    <property type="match status" value="2"/>
</dbReference>
<feature type="domain" description="VOC" evidence="2">
    <location>
        <begin position="171"/>
        <end position="284"/>
    </location>
</feature>
<dbReference type="InterPro" id="IPR037523">
    <property type="entry name" value="VOC_core"/>
</dbReference>
<accession>A0A8A2VJA7</accession>
<keyword evidence="1" id="KW-0479">Metal-binding</keyword>
<dbReference type="GO" id="GO:0004462">
    <property type="term" value="F:lactoylglutathione lyase activity"/>
    <property type="evidence" value="ECO:0007669"/>
    <property type="project" value="InterPro"/>
</dbReference>
<evidence type="ECO:0000259" key="2">
    <source>
        <dbReference type="PROSITE" id="PS51819"/>
    </source>
</evidence>
<dbReference type="KEGG" id="hakz:J0X25_05445"/>
<proteinExistence type="predicted"/>
<dbReference type="GeneID" id="63186728"/>
<dbReference type="Pfam" id="PF00903">
    <property type="entry name" value="Glyoxalase"/>
    <property type="match status" value="2"/>
</dbReference>
<gene>
    <name evidence="3" type="ORF">J0X25_05445</name>
</gene>
<dbReference type="InterPro" id="IPR018146">
    <property type="entry name" value="Glyoxalase_1_CS"/>
</dbReference>
<dbReference type="PROSITE" id="PS00934">
    <property type="entry name" value="GLYOXALASE_I_1"/>
    <property type="match status" value="1"/>
</dbReference>